<dbReference type="PANTHER" id="PTHR33987:SF1">
    <property type="entry name" value="CALCINEURIN-LIKE METALLO-PHOSPHOESTERASE SUPERFAMILY PROTEIN"/>
    <property type="match status" value="1"/>
</dbReference>
<dbReference type="AlphaFoldDB" id="A0A501PI93"/>
<dbReference type="PANTHER" id="PTHR33987">
    <property type="entry name" value="CALCINEURIN-LIKE METALLO-PHOSPHOESTERASE SUPERFAMILY PROTEIN"/>
    <property type="match status" value="1"/>
</dbReference>
<dbReference type="OrthoDB" id="327733at2"/>
<dbReference type="SUPFAM" id="SSF56300">
    <property type="entry name" value="Metallo-dependent phosphatases"/>
    <property type="match status" value="1"/>
</dbReference>
<dbReference type="InterPro" id="IPR029052">
    <property type="entry name" value="Metallo-depent_PP-like"/>
</dbReference>
<organism evidence="2 3">
    <name type="scientific">Emcibacter nanhaiensis</name>
    <dbReference type="NCBI Taxonomy" id="1505037"/>
    <lineage>
        <taxon>Bacteria</taxon>
        <taxon>Pseudomonadati</taxon>
        <taxon>Pseudomonadota</taxon>
        <taxon>Alphaproteobacteria</taxon>
        <taxon>Emcibacterales</taxon>
        <taxon>Emcibacteraceae</taxon>
        <taxon>Emcibacter</taxon>
    </lineage>
</organism>
<evidence type="ECO:0000313" key="2">
    <source>
        <dbReference type="EMBL" id="TPD59915.1"/>
    </source>
</evidence>
<dbReference type="Proteomes" id="UP000319148">
    <property type="component" value="Unassembled WGS sequence"/>
</dbReference>
<dbReference type="Pfam" id="PF09423">
    <property type="entry name" value="PhoD"/>
    <property type="match status" value="1"/>
</dbReference>
<feature type="domain" description="PhoD-like phosphatase metallophosphatase" evidence="1">
    <location>
        <begin position="35"/>
        <end position="254"/>
    </location>
</feature>
<comment type="caution">
    <text evidence="2">The sequence shown here is derived from an EMBL/GenBank/DDBJ whole genome shotgun (WGS) entry which is preliminary data.</text>
</comment>
<dbReference type="EMBL" id="VFIY01000010">
    <property type="protein sequence ID" value="TPD59915.1"/>
    <property type="molecule type" value="Genomic_DNA"/>
</dbReference>
<dbReference type="Gene3D" id="3.60.21.70">
    <property type="entry name" value="PhoD-like phosphatase"/>
    <property type="match status" value="1"/>
</dbReference>
<keyword evidence="3" id="KW-1185">Reference proteome</keyword>
<accession>A0A501PI93</accession>
<dbReference type="CDD" id="cd07389">
    <property type="entry name" value="MPP_PhoD"/>
    <property type="match status" value="1"/>
</dbReference>
<dbReference type="InterPro" id="IPR018946">
    <property type="entry name" value="PhoD-like_MPP"/>
</dbReference>
<sequence>MTGGTAFAKEAQKPLTRILFGSCCHQDKPQPIWDPILQLEPELFIFLGDNIYGDSRDMAVLKAKYDKQRKNFTRLREKTPVVAIWDDHDFGENDAGKEYPFKDPSKELFFDFWDEPKDSPRRRDGDGIYGSWLFGPEDKRIQVILPDLRYNRDALRTVKSKEDYRQRDLVGFGPYLPVGEDKTMLGEAQWAWLEEQLQVPARLRIIGSSLQYLANHPGWEGWYNFPHERKRIIDLIEKHRAEGVLFISGDTHWAELSCQRDGMPYPIWDLTSSGLTQTWPNVGPNVYRWNDLSFAGQNFGGLYIDWEQNDPLVVMEVRDNQGNRVLQHSILLSSLSFK</sequence>
<protein>
    <submittedName>
        <fullName evidence="2">Alkaline phosphatase family protein</fullName>
    </submittedName>
</protein>
<evidence type="ECO:0000259" key="1">
    <source>
        <dbReference type="Pfam" id="PF09423"/>
    </source>
</evidence>
<gene>
    <name evidence="2" type="ORF">FIV46_10020</name>
</gene>
<reference evidence="3" key="1">
    <citation type="submission" date="2019-06" db="EMBL/GenBank/DDBJ databases">
        <title>The complete genome of Emcibacter congregatus ZYLT.</title>
        <authorList>
            <person name="Zhao Z."/>
        </authorList>
    </citation>
    <scope>NUCLEOTIDE SEQUENCE [LARGE SCALE GENOMIC DNA]</scope>
    <source>
        <strain evidence="3">MCCC 1A06723</strain>
    </source>
</reference>
<name>A0A501PI93_9PROT</name>
<dbReference type="InterPro" id="IPR038607">
    <property type="entry name" value="PhoD-like_sf"/>
</dbReference>
<proteinExistence type="predicted"/>
<evidence type="ECO:0000313" key="3">
    <source>
        <dbReference type="Proteomes" id="UP000319148"/>
    </source>
</evidence>